<dbReference type="SUPFAM" id="SSF63999">
    <property type="entry name" value="Thiamin pyrophosphokinase, catalytic domain"/>
    <property type="match status" value="1"/>
</dbReference>
<dbReference type="InterPro" id="IPR007371">
    <property type="entry name" value="TPK_catalytic"/>
</dbReference>
<evidence type="ECO:0000256" key="2">
    <source>
        <dbReference type="ARBA" id="ARBA00022741"/>
    </source>
</evidence>
<evidence type="ECO:0000313" key="7">
    <source>
        <dbReference type="EMBL" id="HIU26852.1"/>
    </source>
</evidence>
<dbReference type="InterPro" id="IPR036759">
    <property type="entry name" value="TPK_catalytic_sf"/>
</dbReference>
<dbReference type="NCBIfam" id="TIGR01378">
    <property type="entry name" value="thi_PPkinase"/>
    <property type="match status" value="1"/>
</dbReference>
<gene>
    <name evidence="7" type="ORF">IAD16_00535</name>
</gene>
<proteinExistence type="predicted"/>
<dbReference type="GO" id="GO:0016301">
    <property type="term" value="F:kinase activity"/>
    <property type="evidence" value="ECO:0007669"/>
    <property type="project" value="UniProtKB-KW"/>
</dbReference>
<protein>
    <recommendedName>
        <fullName evidence="5">Thiamine diphosphokinase</fullName>
        <ecNumber evidence="5">2.7.6.2</ecNumber>
    </recommendedName>
</protein>
<accession>A0A9D1I2Q0</accession>
<organism evidence="7 8">
    <name type="scientific">Candidatus Fimisoma avicola</name>
    <dbReference type="NCBI Taxonomy" id="2840826"/>
    <lineage>
        <taxon>Bacteria</taxon>
        <taxon>Bacillati</taxon>
        <taxon>Bacillota</taxon>
        <taxon>Clostridia</taxon>
        <taxon>Eubacteriales</taxon>
        <taxon>Candidatus Fimisoma</taxon>
    </lineage>
</organism>
<dbReference type="InterPro" id="IPR053149">
    <property type="entry name" value="TPK"/>
</dbReference>
<dbReference type="GO" id="GO:0006772">
    <property type="term" value="P:thiamine metabolic process"/>
    <property type="evidence" value="ECO:0007669"/>
    <property type="project" value="UniProtKB-UniRule"/>
</dbReference>
<dbReference type="Proteomes" id="UP000824091">
    <property type="component" value="Unassembled WGS sequence"/>
</dbReference>
<evidence type="ECO:0000256" key="1">
    <source>
        <dbReference type="ARBA" id="ARBA00022679"/>
    </source>
</evidence>
<dbReference type="InterPro" id="IPR006282">
    <property type="entry name" value="Thi_PPkinase"/>
</dbReference>
<dbReference type="GO" id="GO:0005524">
    <property type="term" value="F:ATP binding"/>
    <property type="evidence" value="ECO:0007669"/>
    <property type="project" value="UniProtKB-KW"/>
</dbReference>
<evidence type="ECO:0000256" key="4">
    <source>
        <dbReference type="ARBA" id="ARBA00022840"/>
    </source>
</evidence>
<dbReference type="GO" id="GO:0030975">
    <property type="term" value="F:thiamine binding"/>
    <property type="evidence" value="ECO:0007669"/>
    <property type="project" value="InterPro"/>
</dbReference>
<dbReference type="Pfam" id="PF04265">
    <property type="entry name" value="TPK_B1_binding"/>
    <property type="match status" value="1"/>
</dbReference>
<evidence type="ECO:0000313" key="8">
    <source>
        <dbReference type="Proteomes" id="UP000824091"/>
    </source>
</evidence>
<keyword evidence="2" id="KW-0547">Nucleotide-binding</keyword>
<dbReference type="GO" id="GO:0009229">
    <property type="term" value="P:thiamine diphosphate biosynthetic process"/>
    <property type="evidence" value="ECO:0007669"/>
    <property type="project" value="InterPro"/>
</dbReference>
<keyword evidence="3" id="KW-0418">Kinase</keyword>
<comment type="caution">
    <text evidence="7">The sequence shown here is derived from an EMBL/GenBank/DDBJ whole genome shotgun (WGS) entry which is preliminary data.</text>
</comment>
<dbReference type="InterPro" id="IPR007373">
    <property type="entry name" value="Thiamin_PyroPKinase_B1-bd"/>
</dbReference>
<dbReference type="GO" id="GO:0004788">
    <property type="term" value="F:thiamine diphosphokinase activity"/>
    <property type="evidence" value="ECO:0007669"/>
    <property type="project" value="UniProtKB-UniRule"/>
</dbReference>
<dbReference type="CDD" id="cd07995">
    <property type="entry name" value="TPK"/>
    <property type="match status" value="1"/>
</dbReference>
<dbReference type="SMART" id="SM00983">
    <property type="entry name" value="TPK_B1_binding"/>
    <property type="match status" value="1"/>
</dbReference>
<dbReference type="PANTHER" id="PTHR41299">
    <property type="entry name" value="THIAMINE PYROPHOSPHOKINASE"/>
    <property type="match status" value="1"/>
</dbReference>
<evidence type="ECO:0000259" key="6">
    <source>
        <dbReference type="SMART" id="SM00983"/>
    </source>
</evidence>
<reference evidence="7" key="1">
    <citation type="submission" date="2020-10" db="EMBL/GenBank/DDBJ databases">
        <authorList>
            <person name="Gilroy R."/>
        </authorList>
    </citation>
    <scope>NUCLEOTIDE SEQUENCE</scope>
    <source>
        <strain evidence="7">11300</strain>
    </source>
</reference>
<dbReference type="Gene3D" id="3.40.50.10240">
    <property type="entry name" value="Thiamin pyrophosphokinase, catalytic domain"/>
    <property type="match status" value="1"/>
</dbReference>
<sequence>MSRRCVIIGGAKISRYDLISGYLRPGDFNIYCDCGLKHHQSLGAVPDLIVGDFDSYPAPEGLMATGMSKTAAKCSEDKADDLQIIALPREKDDTDTVFAAKEALRRGFDDFLLIGMTGQRMDHTLANLSILLMLDSAGVKAVMADDFSLMEIVSDAPAYIDSSFEYFSLLNISGTARDITIENAKFPLSGGEITCEYQYGVSNEVLPGMTARVTVGDGRLLLVKVFHG</sequence>
<keyword evidence="1 7" id="KW-0808">Transferase</keyword>
<dbReference type="AlphaFoldDB" id="A0A9D1I2Q0"/>
<evidence type="ECO:0000256" key="3">
    <source>
        <dbReference type="ARBA" id="ARBA00022777"/>
    </source>
</evidence>
<dbReference type="Pfam" id="PF04263">
    <property type="entry name" value="TPK_catalytic"/>
    <property type="match status" value="1"/>
</dbReference>
<reference evidence="7" key="2">
    <citation type="journal article" date="2021" name="PeerJ">
        <title>Extensive microbial diversity within the chicken gut microbiome revealed by metagenomics and culture.</title>
        <authorList>
            <person name="Gilroy R."/>
            <person name="Ravi A."/>
            <person name="Getino M."/>
            <person name="Pursley I."/>
            <person name="Horton D.L."/>
            <person name="Alikhan N.F."/>
            <person name="Baker D."/>
            <person name="Gharbi K."/>
            <person name="Hall N."/>
            <person name="Watson M."/>
            <person name="Adriaenssens E.M."/>
            <person name="Foster-Nyarko E."/>
            <person name="Jarju S."/>
            <person name="Secka A."/>
            <person name="Antonio M."/>
            <person name="Oren A."/>
            <person name="Chaudhuri R.R."/>
            <person name="La Ragione R."/>
            <person name="Hildebrand F."/>
            <person name="Pallen M.J."/>
        </authorList>
    </citation>
    <scope>NUCLEOTIDE SEQUENCE</scope>
    <source>
        <strain evidence="7">11300</strain>
    </source>
</reference>
<keyword evidence="4" id="KW-0067">ATP-binding</keyword>
<dbReference type="EC" id="2.7.6.2" evidence="5"/>
<name>A0A9D1I2Q0_9FIRM</name>
<dbReference type="EMBL" id="DVMO01000006">
    <property type="protein sequence ID" value="HIU26852.1"/>
    <property type="molecule type" value="Genomic_DNA"/>
</dbReference>
<evidence type="ECO:0000256" key="5">
    <source>
        <dbReference type="NCBIfam" id="TIGR01378"/>
    </source>
</evidence>
<feature type="domain" description="Thiamin pyrophosphokinase thiamin-binding" evidence="6">
    <location>
        <begin position="148"/>
        <end position="221"/>
    </location>
</feature>
<dbReference type="PANTHER" id="PTHR41299:SF1">
    <property type="entry name" value="THIAMINE PYROPHOSPHOKINASE"/>
    <property type="match status" value="1"/>
</dbReference>